<feature type="domain" description="Mycothiol-dependent maleylpyruvate isomerase metal-binding" evidence="1">
    <location>
        <begin position="14"/>
        <end position="147"/>
    </location>
</feature>
<protein>
    <submittedName>
        <fullName evidence="2">Maleylpyruvate isomerase family mycothiol-dependent enzyme</fullName>
    </submittedName>
</protein>
<sequence>MPRTFDDARRWARLGTDLFTGAAALDAAGLDAPSTLPGWSRKHLVAHVAANADALGNLVHWAATGERTPMYSSPQERAAGIERGAGMPAAELTAWLRRSTAELAASTAALTDTQWQSPVVTAQGRTVPADELPWMRSREVCVHAIDLGTGITFADLPDDFLAALCDDVVGKRAQEPGPALLLEATDTGASWKLPGEGEQTVLAGPLHEITACLTGRAHALTSPGGGSVPALARWL</sequence>
<gene>
    <name evidence="2" type="ORF">ACEG43_30760</name>
</gene>
<evidence type="ECO:0000259" key="1">
    <source>
        <dbReference type="Pfam" id="PF11716"/>
    </source>
</evidence>
<organism evidence="2 3">
    <name type="scientific">Streptomyces aureus</name>
    <dbReference type="NCBI Taxonomy" id="193461"/>
    <lineage>
        <taxon>Bacteria</taxon>
        <taxon>Bacillati</taxon>
        <taxon>Actinomycetota</taxon>
        <taxon>Actinomycetes</taxon>
        <taxon>Kitasatosporales</taxon>
        <taxon>Streptomycetaceae</taxon>
        <taxon>Streptomyces</taxon>
    </lineage>
</organism>
<name>A0ABV4SQN6_9ACTN</name>
<dbReference type="Gene3D" id="1.20.120.450">
    <property type="entry name" value="dinb family like domain"/>
    <property type="match status" value="1"/>
</dbReference>
<evidence type="ECO:0000313" key="2">
    <source>
        <dbReference type="EMBL" id="MFA3840521.1"/>
    </source>
</evidence>
<dbReference type="InterPro" id="IPR034660">
    <property type="entry name" value="DinB/YfiT-like"/>
</dbReference>
<dbReference type="Gene3D" id="3.30.1050.20">
    <property type="match status" value="1"/>
</dbReference>
<dbReference type="EMBL" id="JBGOSP010000017">
    <property type="protein sequence ID" value="MFA3840521.1"/>
    <property type="molecule type" value="Genomic_DNA"/>
</dbReference>
<keyword evidence="2" id="KW-0413">Isomerase</keyword>
<dbReference type="GO" id="GO:0016853">
    <property type="term" value="F:isomerase activity"/>
    <property type="evidence" value="ECO:0007669"/>
    <property type="project" value="UniProtKB-KW"/>
</dbReference>
<dbReference type="RefSeq" id="WP_372565052.1">
    <property type="nucleotide sequence ID" value="NZ_JBGOSP010000017.1"/>
</dbReference>
<dbReference type="SUPFAM" id="SSF55718">
    <property type="entry name" value="SCP-like"/>
    <property type="match status" value="1"/>
</dbReference>
<proteinExistence type="predicted"/>
<keyword evidence="3" id="KW-1185">Reference proteome</keyword>
<accession>A0ABV4SQN6</accession>
<reference evidence="2 3" key="1">
    <citation type="submission" date="2024-08" db="EMBL/GenBank/DDBJ databases">
        <title>Genome sequence of Streptomyces aureus CACIA-1.46HGO.</title>
        <authorList>
            <person name="Evangelista-Martinez Z."/>
        </authorList>
    </citation>
    <scope>NUCLEOTIDE SEQUENCE [LARGE SCALE GENOMIC DNA]</scope>
    <source>
        <strain evidence="2 3">CACIA-1.46HGO</strain>
    </source>
</reference>
<dbReference type="InterPro" id="IPR036527">
    <property type="entry name" value="SCP2_sterol-bd_dom_sf"/>
</dbReference>
<dbReference type="Proteomes" id="UP001571476">
    <property type="component" value="Unassembled WGS sequence"/>
</dbReference>
<dbReference type="Pfam" id="PF11716">
    <property type="entry name" value="MDMPI_N"/>
    <property type="match status" value="1"/>
</dbReference>
<dbReference type="SUPFAM" id="SSF109854">
    <property type="entry name" value="DinB/YfiT-like putative metalloenzymes"/>
    <property type="match status" value="1"/>
</dbReference>
<dbReference type="NCBIfam" id="TIGR03083">
    <property type="entry name" value="maleylpyruvate isomerase family mycothiol-dependent enzyme"/>
    <property type="match status" value="1"/>
</dbReference>
<evidence type="ECO:0000313" key="3">
    <source>
        <dbReference type="Proteomes" id="UP001571476"/>
    </source>
</evidence>
<dbReference type="InterPro" id="IPR017517">
    <property type="entry name" value="Maleyloyr_isom"/>
</dbReference>
<comment type="caution">
    <text evidence="2">The sequence shown here is derived from an EMBL/GenBank/DDBJ whole genome shotgun (WGS) entry which is preliminary data.</text>
</comment>
<dbReference type="InterPro" id="IPR024344">
    <property type="entry name" value="MDMPI_metal-binding"/>
</dbReference>